<proteinExistence type="predicted"/>
<dbReference type="EMBL" id="KY295895">
    <property type="protein sequence ID" value="AQN31797.1"/>
    <property type="molecule type" value="Genomic_DNA"/>
</dbReference>
<evidence type="ECO:0000313" key="2">
    <source>
        <dbReference type="Proteomes" id="UP000223204"/>
    </source>
</evidence>
<accession>A0A1Q1PUM8</accession>
<sequence length="182" mass="20584">MSNKNEIFEYLIDQLRQQVNNSRSEDLAHEVQSLKNQLRDASVQIKGLHMALATATGDVEAYKLVRKGGYISRGQSYVVGEHAPGPTVNCRCTQTPVPPEQSGCRKEDTQECEHSWIIMPGLFLSEGNPNNVPGSELCSKCGKREWDDKEYKPKNDTQECDHDWVLDADEDYFVCRRCGETT</sequence>
<keyword evidence="2" id="KW-1185">Reference proteome</keyword>
<evidence type="ECO:0000313" key="1">
    <source>
        <dbReference type="EMBL" id="AQN31797.1"/>
    </source>
</evidence>
<dbReference type="Proteomes" id="UP000223204">
    <property type="component" value="Segment"/>
</dbReference>
<organism evidence="1 2">
    <name type="scientific">Escherichia phage G_AB-2017</name>
    <dbReference type="NCBI Taxonomy" id="1933113"/>
    <lineage>
        <taxon>Viruses</taxon>
        <taxon>Duplodnaviria</taxon>
        <taxon>Heunggongvirae</taxon>
        <taxon>Uroviricota</taxon>
        <taxon>Caudoviricetes</taxon>
        <taxon>Sarkviridae</taxon>
        <taxon>Guernseyvirinae</taxon>
        <taxon>Kagunavirus</taxon>
        <taxon>Kagunavirus GAB2017</taxon>
    </lineage>
</organism>
<protein>
    <submittedName>
        <fullName evidence="1">Uncharacterized protein</fullName>
    </submittedName>
</protein>
<name>A0A1Q1PUM8_9CAUD</name>
<gene>
    <name evidence="1" type="ORF">G_40</name>
</gene>
<reference evidence="1 2" key="1">
    <citation type="submission" date="2016-11" db="EMBL/GenBank/DDBJ databases">
        <title>Biological and genomic characterization of a historic collection of therapeutic Escherichia coli bacteriophage.</title>
        <authorList>
            <person name="Baig A."/>
            <person name="Colom J."/>
            <person name="Atterbury R."/>
            <person name="Barrow P."/>
        </authorList>
    </citation>
    <scope>NUCLEOTIDE SEQUENCE [LARGE SCALE GENOMIC DNA]</scope>
</reference>